<comment type="caution">
    <text evidence="2">The sequence shown here is derived from an EMBL/GenBank/DDBJ whole genome shotgun (WGS) entry which is preliminary data.</text>
</comment>
<feature type="region of interest" description="Disordered" evidence="1">
    <location>
        <begin position="50"/>
        <end position="72"/>
    </location>
</feature>
<feature type="compositionally biased region" description="Basic and acidic residues" evidence="1">
    <location>
        <begin position="58"/>
        <end position="72"/>
    </location>
</feature>
<dbReference type="EMBL" id="CAJPDS010000086">
    <property type="protein sequence ID" value="CAF9935792.1"/>
    <property type="molecule type" value="Genomic_DNA"/>
</dbReference>
<name>A0A8H3G743_9LECA</name>
<dbReference type="InterPro" id="IPR021858">
    <property type="entry name" value="Fun_TF"/>
</dbReference>
<evidence type="ECO:0000313" key="3">
    <source>
        <dbReference type="Proteomes" id="UP000664521"/>
    </source>
</evidence>
<accession>A0A8H3G743</accession>
<evidence type="ECO:0000313" key="2">
    <source>
        <dbReference type="EMBL" id="CAF9935792.1"/>
    </source>
</evidence>
<keyword evidence="3" id="KW-1185">Reference proteome</keyword>
<dbReference type="OrthoDB" id="3548467at2759"/>
<proteinExistence type="predicted"/>
<reference evidence="2" key="1">
    <citation type="submission" date="2021-03" db="EMBL/GenBank/DDBJ databases">
        <authorList>
            <person name="Tagirdzhanova G."/>
        </authorList>
    </citation>
    <scope>NUCLEOTIDE SEQUENCE</scope>
</reference>
<organism evidence="2 3">
    <name type="scientific">Heterodermia speciosa</name>
    <dbReference type="NCBI Taxonomy" id="116794"/>
    <lineage>
        <taxon>Eukaryota</taxon>
        <taxon>Fungi</taxon>
        <taxon>Dikarya</taxon>
        <taxon>Ascomycota</taxon>
        <taxon>Pezizomycotina</taxon>
        <taxon>Lecanoromycetes</taxon>
        <taxon>OSLEUM clade</taxon>
        <taxon>Lecanoromycetidae</taxon>
        <taxon>Caliciales</taxon>
        <taxon>Physciaceae</taxon>
        <taxon>Heterodermia</taxon>
    </lineage>
</organism>
<dbReference type="PANTHER" id="PTHR37540">
    <property type="entry name" value="TRANSCRIPTION FACTOR (ACR-2), PUTATIVE-RELATED-RELATED"/>
    <property type="match status" value="1"/>
</dbReference>
<sequence length="571" mass="64914">MSIKTASTARVGLKQNKPKAGDWSFVNNCGPNENEETRRLVRANAMRDYWRRKKQQKPRNEKRSVFEDRVTSARDKIPRDNLVPDRSSHLVWCSKEKAPSSRETRPGSDCETESAVEKGYNAVSPDFDETRCIPWEGRDCGRNAGSGYHWITLRQAPGLPISPGLDMIDPFNAMPIGGSPRYNGFVISHCKSPLAQAFPLAHIMNSHPPCFPQYREVLIDKIWLPYALQNSTVFVATMAYALVIVEKIGLRYDGPVLLSYHTEAIKAINTNLNDPEKTISNSNIAAVAVLVSLEGFLGNEEQMRIHMRALHKMVEMRGGHRNIASDFALQVDLLYSYVTFETICHDSTAYQSSKRASIIQPDFDGPHQLYGAFAYATCEIRHLASAVTGIDWSADTDFVDALKETSEKRLLSLANLKPPSHMTSLEFNLELCHLAALIYIKHALRTDRLFRPDTQEIKARIMVLVREMEMRRCLVHPDRPQHGSHVQIWALFRTGLLAVDEEEEEWFAERVAHRMRGAGMVTWKDLEVGLLRVCWMDEIKVRGSNVRTEKCDGLWRKVEKINKGYWKSLAC</sequence>
<dbReference type="Pfam" id="PF11951">
    <property type="entry name" value="Fungal_trans_2"/>
    <property type="match status" value="1"/>
</dbReference>
<evidence type="ECO:0000256" key="1">
    <source>
        <dbReference type="SAM" id="MobiDB-lite"/>
    </source>
</evidence>
<feature type="region of interest" description="Disordered" evidence="1">
    <location>
        <begin position="1"/>
        <end position="33"/>
    </location>
</feature>
<dbReference type="Proteomes" id="UP000664521">
    <property type="component" value="Unassembled WGS sequence"/>
</dbReference>
<dbReference type="PANTHER" id="PTHR37540:SF5">
    <property type="entry name" value="TRANSCRIPTION FACTOR DOMAIN-CONTAINING PROTEIN"/>
    <property type="match status" value="1"/>
</dbReference>
<gene>
    <name evidence="2" type="ORF">HETSPECPRED_009900</name>
</gene>
<dbReference type="AlphaFoldDB" id="A0A8H3G743"/>
<protein>
    <submittedName>
        <fullName evidence="2">Uncharacterized protein</fullName>
    </submittedName>
</protein>